<keyword evidence="1" id="KW-0175">Coiled coil</keyword>
<comment type="caution">
    <text evidence="5">The sequence shown here is derived from an EMBL/GenBank/DDBJ whole genome shotgun (WGS) entry which is preliminary data.</text>
</comment>
<dbReference type="Pfam" id="PF09822">
    <property type="entry name" value="ABC_transp_aux"/>
    <property type="match status" value="1"/>
</dbReference>
<dbReference type="InterPro" id="IPR055396">
    <property type="entry name" value="DUF7088"/>
</dbReference>
<evidence type="ECO:0000259" key="3">
    <source>
        <dbReference type="Pfam" id="PF09822"/>
    </source>
</evidence>
<proteinExistence type="predicted"/>
<dbReference type="Pfam" id="PF23357">
    <property type="entry name" value="DUF7088"/>
    <property type="match status" value="1"/>
</dbReference>
<sequence length="618" mass="68084">MKFGRKALSVVLLFIALVLANYIAANLPFRLDATANHIYTLSPGTKAILSKIEDPVTLDFYFTRDARGLPTMYKDYADRVEAMLHLYARAANGRIILNVINPEPDTNAEEAATTAGLREQVMPNGDKFILGLVATQADQQKVIKTFDPQRESFLEYDLSQLIFDVQQVDKKKMGLISSLPLKAKFNYMAMQSGQMPQNQYVLNAWEKHFDVESIEPTATSLPKDLDVLAIVAPRNLSPQLQYAIDQFVLSGRPVFIAVDPSTQLFKQQGGSSMYGAPDASSDLPGLFKAYGIAYSPTMVAGDEDDASKVQSSDGTIATYPTWLSLTAANLNSTFIGTAQLNSLLFVEPGAVALAPGSTLKMTSLVRTSAHSGMVPVMSLQFTQPDDLMRQLKIEGRKTIAALFTGPLKTAFPDGMPGAAPAKGKAAKPEPAKGQLTHSKGNATILVVADADWLMDDFSVRQLNFLGTQMAEPLNDNLYFAENCLDYLGGPKDLLSIRGKGSSARPFTVVMNMQAAAERKYRQKLDAVEARLSQIQQKLTELLGKRGQTQTLIATPQMQKEVDAFQKQEGDARIERRHIRLELREGIKSLEYTLLFINLLASPLLVIAFGIWFYRHRRA</sequence>
<feature type="coiled-coil region" evidence="1">
    <location>
        <begin position="517"/>
        <end position="544"/>
    </location>
</feature>
<evidence type="ECO:0000256" key="1">
    <source>
        <dbReference type="SAM" id="Coils"/>
    </source>
</evidence>
<keyword evidence="2" id="KW-0812">Transmembrane</keyword>
<gene>
    <name evidence="5" type="ORF">GALL_96980</name>
</gene>
<dbReference type="InterPro" id="IPR019196">
    <property type="entry name" value="ABC_transp_unknown"/>
</dbReference>
<dbReference type="EMBL" id="MLJW01000033">
    <property type="protein sequence ID" value="OIR08196.1"/>
    <property type="molecule type" value="Genomic_DNA"/>
</dbReference>
<keyword evidence="2" id="KW-1133">Transmembrane helix</keyword>
<feature type="domain" description="ABC-type uncharacterised transport system" evidence="3">
    <location>
        <begin position="170"/>
        <end position="483"/>
    </location>
</feature>
<feature type="domain" description="DUF7088" evidence="4">
    <location>
        <begin position="36"/>
        <end position="125"/>
    </location>
</feature>
<protein>
    <submittedName>
        <fullName evidence="5">ABC-type uncharacterized transport system</fullName>
    </submittedName>
</protein>
<keyword evidence="2" id="KW-0472">Membrane</keyword>
<dbReference type="AlphaFoldDB" id="A0A1J5T2X1"/>
<feature type="transmembrane region" description="Helical" evidence="2">
    <location>
        <begin position="591"/>
        <end position="613"/>
    </location>
</feature>
<name>A0A1J5T2X1_9ZZZZ</name>
<reference evidence="5" key="1">
    <citation type="submission" date="2016-10" db="EMBL/GenBank/DDBJ databases">
        <title>Sequence of Gallionella enrichment culture.</title>
        <authorList>
            <person name="Poehlein A."/>
            <person name="Muehling M."/>
            <person name="Daniel R."/>
        </authorList>
    </citation>
    <scope>NUCLEOTIDE SEQUENCE</scope>
</reference>
<evidence type="ECO:0000313" key="5">
    <source>
        <dbReference type="EMBL" id="OIR08196.1"/>
    </source>
</evidence>
<organism evidence="5">
    <name type="scientific">mine drainage metagenome</name>
    <dbReference type="NCBI Taxonomy" id="410659"/>
    <lineage>
        <taxon>unclassified sequences</taxon>
        <taxon>metagenomes</taxon>
        <taxon>ecological metagenomes</taxon>
    </lineage>
</organism>
<accession>A0A1J5T2X1</accession>
<evidence type="ECO:0000259" key="4">
    <source>
        <dbReference type="Pfam" id="PF23357"/>
    </source>
</evidence>
<evidence type="ECO:0000256" key="2">
    <source>
        <dbReference type="SAM" id="Phobius"/>
    </source>
</evidence>